<reference evidence="1 2" key="1">
    <citation type="submission" date="2020-11" db="EMBL/GenBank/DDBJ databases">
        <title>Hymenobacter sp.</title>
        <authorList>
            <person name="Kim M.K."/>
        </authorList>
    </citation>
    <scope>NUCLEOTIDE SEQUENCE [LARGE SCALE GENOMIC DNA]</scope>
    <source>
        <strain evidence="1 2">BT594</strain>
    </source>
</reference>
<evidence type="ECO:0000313" key="2">
    <source>
        <dbReference type="Proteomes" id="UP000601099"/>
    </source>
</evidence>
<dbReference type="Proteomes" id="UP000601099">
    <property type="component" value="Unassembled WGS sequence"/>
</dbReference>
<evidence type="ECO:0000313" key="1">
    <source>
        <dbReference type="EMBL" id="MBG8554834.1"/>
    </source>
</evidence>
<organism evidence="1 2">
    <name type="scientific">Hymenobacter guriensis</name>
    <dbReference type="NCBI Taxonomy" id="2793065"/>
    <lineage>
        <taxon>Bacteria</taxon>
        <taxon>Pseudomonadati</taxon>
        <taxon>Bacteroidota</taxon>
        <taxon>Cytophagia</taxon>
        <taxon>Cytophagales</taxon>
        <taxon>Hymenobacteraceae</taxon>
        <taxon>Hymenobacter</taxon>
    </lineage>
</organism>
<keyword evidence="2" id="KW-1185">Reference proteome</keyword>
<name>A0ABS0L628_9BACT</name>
<comment type="caution">
    <text evidence="1">The sequence shown here is derived from an EMBL/GenBank/DDBJ whole genome shotgun (WGS) entry which is preliminary data.</text>
</comment>
<dbReference type="RefSeq" id="WP_196955854.1">
    <property type="nucleotide sequence ID" value="NZ_JADWYK010000009.1"/>
</dbReference>
<evidence type="ECO:0008006" key="3">
    <source>
        <dbReference type="Google" id="ProtNLM"/>
    </source>
</evidence>
<sequence length="227" mass="25276">MKIILSLWLGFLTGINPSIAVLEPSVLQAKPGYTLQISTKAAFDKAHYLAKPSIVMNWHNVTVSKKSVRIKLSNGKAVSFVGKPAEKYEVDQEEFSYAGSIAAIHKCLVRCKYWESSRTYIVDQQSGRVDTLWATPSLSPDLTRMASLYAGWGMEEINGVQIYKMVNGRVKPLITIDQQDWVPIDLCWSGSQVVLLKVVPAAVAEKEAGQLARLPASKYKYLQLTIR</sequence>
<gene>
    <name evidence="1" type="ORF">I5L79_14855</name>
</gene>
<dbReference type="EMBL" id="JADWYK010000009">
    <property type="protein sequence ID" value="MBG8554834.1"/>
    <property type="molecule type" value="Genomic_DNA"/>
</dbReference>
<protein>
    <recommendedName>
        <fullName evidence="3">DUF4412 domain-containing protein</fullName>
    </recommendedName>
</protein>
<accession>A0ABS0L628</accession>
<proteinExistence type="predicted"/>